<dbReference type="Proteomes" id="UP000796880">
    <property type="component" value="Unassembled WGS sequence"/>
</dbReference>
<organism evidence="7 8">
    <name type="scientific">Rhamnella rubrinervis</name>
    <dbReference type="NCBI Taxonomy" id="2594499"/>
    <lineage>
        <taxon>Eukaryota</taxon>
        <taxon>Viridiplantae</taxon>
        <taxon>Streptophyta</taxon>
        <taxon>Embryophyta</taxon>
        <taxon>Tracheophyta</taxon>
        <taxon>Spermatophyta</taxon>
        <taxon>Magnoliopsida</taxon>
        <taxon>eudicotyledons</taxon>
        <taxon>Gunneridae</taxon>
        <taxon>Pentapetalae</taxon>
        <taxon>rosids</taxon>
        <taxon>fabids</taxon>
        <taxon>Rosales</taxon>
        <taxon>Rhamnaceae</taxon>
        <taxon>rhamnoid group</taxon>
        <taxon>Rhamneae</taxon>
        <taxon>Rhamnella</taxon>
    </lineage>
</organism>
<dbReference type="SUPFAM" id="SSF50370">
    <property type="entry name" value="Ricin B-like lectins"/>
    <property type="match status" value="1"/>
</dbReference>
<comment type="caution">
    <text evidence="7">The sequence shown here is derived from an EMBL/GenBank/DDBJ whole genome shotgun (WGS) entry which is preliminary data.</text>
</comment>
<dbReference type="InterPro" id="IPR035992">
    <property type="entry name" value="Ricin_B-like_lectins"/>
</dbReference>
<feature type="signal peptide" evidence="5">
    <location>
        <begin position="1"/>
        <end position="22"/>
    </location>
</feature>
<dbReference type="InterPro" id="IPR001547">
    <property type="entry name" value="Glyco_hydro_5"/>
</dbReference>
<dbReference type="GO" id="GO:0004553">
    <property type="term" value="F:hydrolase activity, hydrolyzing O-glycosyl compounds"/>
    <property type="evidence" value="ECO:0007669"/>
    <property type="project" value="InterPro"/>
</dbReference>
<dbReference type="OrthoDB" id="442731at2759"/>
<protein>
    <recommendedName>
        <fullName evidence="6">Glycoside hydrolase family 5 domain-containing protein</fullName>
    </recommendedName>
</protein>
<dbReference type="GO" id="GO:0000272">
    <property type="term" value="P:polysaccharide catabolic process"/>
    <property type="evidence" value="ECO:0007669"/>
    <property type="project" value="InterPro"/>
</dbReference>
<evidence type="ECO:0000256" key="1">
    <source>
        <dbReference type="ARBA" id="ARBA00005641"/>
    </source>
</evidence>
<evidence type="ECO:0000256" key="2">
    <source>
        <dbReference type="ARBA" id="ARBA00022801"/>
    </source>
</evidence>
<dbReference type="EMBL" id="VOIH02000004">
    <property type="protein sequence ID" value="KAF3448636.1"/>
    <property type="molecule type" value="Genomic_DNA"/>
</dbReference>
<dbReference type="Pfam" id="PF00150">
    <property type="entry name" value="Cellulase"/>
    <property type="match status" value="1"/>
</dbReference>
<evidence type="ECO:0000313" key="7">
    <source>
        <dbReference type="EMBL" id="KAF3448636.1"/>
    </source>
</evidence>
<dbReference type="PANTHER" id="PTHR31263:SF0">
    <property type="entry name" value="CELLULASE FAMILY PROTEIN (AFU_ORTHOLOGUE AFUA_5G14560)"/>
    <property type="match status" value="1"/>
</dbReference>
<gene>
    <name evidence="7" type="ORF">FNV43_RR09349</name>
</gene>
<keyword evidence="3 4" id="KW-0326">Glycosidase</keyword>
<dbReference type="SUPFAM" id="SSF51445">
    <property type="entry name" value="(Trans)glycosidases"/>
    <property type="match status" value="1"/>
</dbReference>
<proteinExistence type="inferred from homology"/>
<keyword evidence="2 4" id="KW-0378">Hydrolase</keyword>
<reference evidence="7" key="1">
    <citation type="submission" date="2020-03" db="EMBL/GenBank/DDBJ databases">
        <title>A high-quality chromosome-level genome assembly of a woody plant with both climbing and erect habits, Rhamnella rubrinervis.</title>
        <authorList>
            <person name="Lu Z."/>
            <person name="Yang Y."/>
            <person name="Zhu X."/>
            <person name="Sun Y."/>
        </authorList>
    </citation>
    <scope>NUCLEOTIDE SEQUENCE</scope>
    <source>
        <strain evidence="7">BYM</strain>
        <tissue evidence="7">Leaf</tissue>
    </source>
</reference>
<name>A0A8K0H9U1_9ROSA</name>
<evidence type="ECO:0000259" key="6">
    <source>
        <dbReference type="Pfam" id="PF00150"/>
    </source>
</evidence>
<evidence type="ECO:0000256" key="3">
    <source>
        <dbReference type="ARBA" id="ARBA00023295"/>
    </source>
</evidence>
<evidence type="ECO:0000256" key="5">
    <source>
        <dbReference type="SAM" id="SignalP"/>
    </source>
</evidence>
<dbReference type="PANTHER" id="PTHR31263">
    <property type="entry name" value="CELLULASE FAMILY PROTEIN (AFU_ORTHOLOGUE AFUA_5G14560)"/>
    <property type="match status" value="1"/>
</dbReference>
<dbReference type="Gene3D" id="3.20.20.80">
    <property type="entry name" value="Glycosidases"/>
    <property type="match status" value="1"/>
</dbReference>
<dbReference type="InterPro" id="IPR017853">
    <property type="entry name" value="GH"/>
</dbReference>
<sequence length="533" mass="60314">MKTNSLLAILLVSVSLFASLSCSLPLSTSKRWIVDTASGQRVKLTCVTWAAHLQPMLAEGLDKKPISHIAAEVISRRFNCVRLTWATFMFTRHAKLNVAETFDSLGLKQAKAGLAKNNPFVLNMTHVEAYEAVVHLLGSQGIMVILDNHVSYPKWCCAYDDGNGFFGDSYFRPKEWLQGLIMVAKLFNNQTQVVGMSLRNELRGQRQNENDWYKYMLRGAKEVHKANPNVLILVSGLTWGTDLSFLKTKSIESNLDNKLVYEAHWYSFSGDPKIWELQPLNRVCANATGWFSAQNGFLMSSESPSPLFLGEFGFDQRGVNQADNRFLSCLFAYVAEKDLDWGLWALQGSYYFREGHVGHEETFGVLDFHWKHLRNSTFPKRFRLIQNMIQDPNSNVSKSNILYHPLSGQCVQVNNKNKLHLKDCKSWTKWSFDGYGATIRLMGTAFCLKAVGHGLPPILSDDCLSQQSAWKFVSNSKLHLAALDGQGKYLCLQKKSSTSSEILTRRCICIEDDSDCKENPQIQWFKLLSTNVN</sequence>
<comment type="similarity">
    <text evidence="1 4">Belongs to the glycosyl hydrolase 5 (cellulase A) family.</text>
</comment>
<dbReference type="PROSITE" id="PS51257">
    <property type="entry name" value="PROKAR_LIPOPROTEIN"/>
    <property type="match status" value="1"/>
</dbReference>
<feature type="chain" id="PRO_5035431794" description="Glycoside hydrolase family 5 domain-containing protein" evidence="5">
    <location>
        <begin position="23"/>
        <end position="533"/>
    </location>
</feature>
<feature type="domain" description="Glycoside hydrolase family 5" evidence="6">
    <location>
        <begin position="66"/>
        <end position="347"/>
    </location>
</feature>
<keyword evidence="8" id="KW-1185">Reference proteome</keyword>
<evidence type="ECO:0000313" key="8">
    <source>
        <dbReference type="Proteomes" id="UP000796880"/>
    </source>
</evidence>
<dbReference type="AlphaFoldDB" id="A0A8K0H9U1"/>
<keyword evidence="5" id="KW-0732">Signal</keyword>
<evidence type="ECO:0000256" key="4">
    <source>
        <dbReference type="RuleBase" id="RU361153"/>
    </source>
</evidence>
<accession>A0A8K0H9U1</accession>